<evidence type="ECO:0000256" key="4">
    <source>
        <dbReference type="ARBA" id="ARBA00022729"/>
    </source>
</evidence>
<feature type="chain" id="PRO_5046775567" description="beta-lactamase" evidence="8">
    <location>
        <begin position="27"/>
        <end position="533"/>
    </location>
</feature>
<feature type="signal peptide" evidence="8">
    <location>
        <begin position="1"/>
        <end position="26"/>
    </location>
</feature>
<evidence type="ECO:0000256" key="2">
    <source>
        <dbReference type="ARBA" id="ARBA00007898"/>
    </source>
</evidence>
<feature type="domain" description="Penicillin-binding protein transpeptidase" evidence="9">
    <location>
        <begin position="219"/>
        <end position="525"/>
    </location>
</feature>
<protein>
    <recommendedName>
        <fullName evidence="3">beta-lactamase</fullName>
        <ecNumber evidence="3">3.5.2.6</ecNumber>
    </recommendedName>
</protein>
<dbReference type="Gene3D" id="3.40.710.10">
    <property type="entry name" value="DD-peptidase/beta-lactamase superfamily"/>
    <property type="match status" value="1"/>
</dbReference>
<dbReference type="InterPro" id="IPR001460">
    <property type="entry name" value="PCN-bd_Tpept"/>
</dbReference>
<dbReference type="PANTHER" id="PTHR30627:SF6">
    <property type="entry name" value="BETA-LACTAMASE YBXI-RELATED"/>
    <property type="match status" value="1"/>
</dbReference>
<evidence type="ECO:0000313" key="10">
    <source>
        <dbReference type="EMBL" id="MBC8576068.1"/>
    </source>
</evidence>
<dbReference type="InterPro" id="IPR012338">
    <property type="entry name" value="Beta-lactam/transpept-like"/>
</dbReference>
<gene>
    <name evidence="10" type="ORF">H8717_06560</name>
</gene>
<evidence type="ECO:0000256" key="6">
    <source>
        <dbReference type="ARBA" id="ARBA00023251"/>
    </source>
</evidence>
<comment type="similarity">
    <text evidence="2">Belongs to the class-D beta-lactamase family.</text>
</comment>
<comment type="caution">
    <text evidence="10">The sequence shown here is derived from an EMBL/GenBank/DDBJ whole genome shotgun (WGS) entry which is preliminary data.</text>
</comment>
<keyword evidence="5" id="KW-0378">Hydrolase</keyword>
<comment type="catalytic activity">
    <reaction evidence="1">
        <text>a beta-lactam + H2O = a substituted beta-amino acid</text>
        <dbReference type="Rhea" id="RHEA:20401"/>
        <dbReference type="ChEBI" id="CHEBI:15377"/>
        <dbReference type="ChEBI" id="CHEBI:35627"/>
        <dbReference type="ChEBI" id="CHEBI:140347"/>
        <dbReference type="EC" id="3.5.2.6"/>
    </reaction>
</comment>
<dbReference type="PANTHER" id="PTHR30627">
    <property type="entry name" value="PEPTIDOGLYCAN D,D-TRANSPEPTIDASE"/>
    <property type="match status" value="1"/>
</dbReference>
<sequence length="533" mass="56073">MYQRFLFSFCAAILCFSLMITRLAGLATQSALLSAADQQSAAVLQVAQTRGVIYDRLMRPLTCIETEQIAAVLPCNQAADALMRRTPAGERQALLEKLTGMRPFLWQVDSGDIYAKGIDVFPVARRYLDEQPAVHLIGQLDAATGQGASGLELAYDSLLSAAGGSLQMRYFTDALGRGIPGSPPERIDTGYNSGAGLVLTLDRDLQQLAERAAVPLERGAVVIMDPQTGDLLASASVPAFHPNNPAGDMNDPGLPFLNRAFCAYSVGSTFKLLVAAAALEQGYPPSRSFDCQGAIEVLDQTFHCHNLNGHGVLDMRGALEHSCNPYFISLALELGGAPLLYKAQQLGFGTAFEAAPGFRSYSGTLPTARELLAPAATANFGFGQGALTATPVQIACLVSAIANGGGAVTPRLVAGSTVDGASLANPTAIYSPRPVFLPEAAEQIRQMMVSVVEEGSGKNAKPRRGGAGGKTASAQTGQYLDGEEVVHAWFAGFYPAEEPRYTIVVFCEGGDSGGDRACPVFKEIADGISALGL</sequence>
<evidence type="ECO:0000313" key="11">
    <source>
        <dbReference type="Proteomes" id="UP000658131"/>
    </source>
</evidence>
<dbReference type="Gene3D" id="3.90.1310.10">
    <property type="entry name" value="Penicillin-binding protein 2a (Domain 2)"/>
    <property type="match status" value="1"/>
</dbReference>
<feature type="region of interest" description="Disordered" evidence="7">
    <location>
        <begin position="453"/>
        <end position="474"/>
    </location>
</feature>
<evidence type="ECO:0000259" key="9">
    <source>
        <dbReference type="Pfam" id="PF00905"/>
    </source>
</evidence>
<dbReference type="EMBL" id="JACRTB010000008">
    <property type="protein sequence ID" value="MBC8576068.1"/>
    <property type="molecule type" value="Genomic_DNA"/>
</dbReference>
<name>A0ABR7NI34_9FIRM</name>
<dbReference type="SUPFAM" id="SSF56601">
    <property type="entry name" value="beta-lactamase/transpeptidase-like"/>
    <property type="match status" value="1"/>
</dbReference>
<dbReference type="SUPFAM" id="SSF56519">
    <property type="entry name" value="Penicillin binding protein dimerisation domain"/>
    <property type="match status" value="1"/>
</dbReference>
<dbReference type="Pfam" id="PF00905">
    <property type="entry name" value="Transpeptidase"/>
    <property type="match status" value="1"/>
</dbReference>
<reference evidence="10 11" key="1">
    <citation type="submission" date="2020-08" db="EMBL/GenBank/DDBJ databases">
        <title>Genome public.</title>
        <authorList>
            <person name="Liu C."/>
            <person name="Sun Q."/>
        </authorList>
    </citation>
    <scope>NUCLEOTIDE SEQUENCE [LARGE SCALE GENOMIC DNA]</scope>
    <source>
        <strain evidence="10 11">BX1</strain>
    </source>
</reference>
<organism evidence="10 11">
    <name type="scientific">Yanshouia hominis</name>
    <dbReference type="NCBI Taxonomy" id="2763673"/>
    <lineage>
        <taxon>Bacteria</taxon>
        <taxon>Bacillati</taxon>
        <taxon>Bacillota</taxon>
        <taxon>Clostridia</taxon>
        <taxon>Eubacteriales</taxon>
        <taxon>Oscillospiraceae</taxon>
        <taxon>Yanshouia</taxon>
    </lineage>
</organism>
<accession>A0ABR7NI34</accession>
<dbReference type="InterPro" id="IPR050515">
    <property type="entry name" value="Beta-lactam/transpept"/>
</dbReference>
<evidence type="ECO:0000256" key="3">
    <source>
        <dbReference type="ARBA" id="ARBA00012865"/>
    </source>
</evidence>
<dbReference type="Proteomes" id="UP000658131">
    <property type="component" value="Unassembled WGS sequence"/>
</dbReference>
<evidence type="ECO:0000256" key="7">
    <source>
        <dbReference type="SAM" id="MobiDB-lite"/>
    </source>
</evidence>
<evidence type="ECO:0000256" key="1">
    <source>
        <dbReference type="ARBA" id="ARBA00001526"/>
    </source>
</evidence>
<evidence type="ECO:0000256" key="8">
    <source>
        <dbReference type="SAM" id="SignalP"/>
    </source>
</evidence>
<keyword evidence="6" id="KW-0046">Antibiotic resistance</keyword>
<dbReference type="EC" id="3.5.2.6" evidence="3"/>
<dbReference type="InterPro" id="IPR036138">
    <property type="entry name" value="PBP_dimer_sf"/>
</dbReference>
<keyword evidence="4 8" id="KW-0732">Signal</keyword>
<dbReference type="RefSeq" id="WP_262399621.1">
    <property type="nucleotide sequence ID" value="NZ_JACRTB010000008.1"/>
</dbReference>
<proteinExistence type="inferred from homology"/>
<keyword evidence="11" id="KW-1185">Reference proteome</keyword>
<evidence type="ECO:0000256" key="5">
    <source>
        <dbReference type="ARBA" id="ARBA00022801"/>
    </source>
</evidence>